<comment type="caution">
    <text evidence="6">The sequence shown here is derived from an EMBL/GenBank/DDBJ whole genome shotgun (WGS) entry which is preliminary data.</text>
</comment>
<feature type="domain" description="Exocyst component Exo84 C-terminal" evidence="5">
    <location>
        <begin position="103"/>
        <end position="306"/>
    </location>
</feature>
<dbReference type="SUPFAM" id="SSF74788">
    <property type="entry name" value="Cullin repeat-like"/>
    <property type="match status" value="1"/>
</dbReference>
<feature type="compositionally biased region" description="Low complexity" evidence="4">
    <location>
        <begin position="722"/>
        <end position="731"/>
    </location>
</feature>
<dbReference type="Pfam" id="PF16528">
    <property type="entry name" value="Exo84_C"/>
    <property type="match status" value="1"/>
</dbReference>
<dbReference type="Gene3D" id="1.20.58.1220">
    <property type="entry name" value="Exo84p, C-terminal helical domain"/>
    <property type="match status" value="1"/>
</dbReference>
<dbReference type="InterPro" id="IPR016159">
    <property type="entry name" value="Cullin_repeat-like_dom_sf"/>
</dbReference>
<keyword evidence="2" id="KW-0813">Transport</keyword>
<evidence type="ECO:0000313" key="6">
    <source>
        <dbReference type="EMBL" id="RYR14099.1"/>
    </source>
</evidence>
<keyword evidence="7" id="KW-1185">Reference proteome</keyword>
<name>A0A444ZIR0_ARAHY</name>
<dbReference type="Proteomes" id="UP000289738">
    <property type="component" value="Chromosome B04"/>
</dbReference>
<evidence type="ECO:0000256" key="3">
    <source>
        <dbReference type="ARBA" id="ARBA00022483"/>
    </source>
</evidence>
<gene>
    <name evidence="6" type="ORF">Ahy_B04g070744</name>
</gene>
<dbReference type="Gene3D" id="1.20.58.1210">
    <property type="entry name" value="Exo84p, N-terminal helical domain"/>
    <property type="match status" value="1"/>
</dbReference>
<comment type="similarity">
    <text evidence="1">Belongs to the EXO84 family.</text>
</comment>
<dbReference type="GO" id="GO:0006887">
    <property type="term" value="P:exocytosis"/>
    <property type="evidence" value="ECO:0007669"/>
    <property type="project" value="UniProtKB-KW"/>
</dbReference>
<dbReference type="GO" id="GO:0006893">
    <property type="term" value="P:Golgi to plasma membrane transport"/>
    <property type="evidence" value="ECO:0007669"/>
    <property type="project" value="TreeGrafter"/>
</dbReference>
<dbReference type="GO" id="GO:0000145">
    <property type="term" value="C:exocyst"/>
    <property type="evidence" value="ECO:0007669"/>
    <property type="project" value="InterPro"/>
</dbReference>
<evidence type="ECO:0000259" key="5">
    <source>
        <dbReference type="Pfam" id="PF16528"/>
    </source>
</evidence>
<dbReference type="PANTHER" id="PTHR21426:SF2">
    <property type="entry name" value="EXOCYST COMPLEX COMPONENT EXO84C"/>
    <property type="match status" value="1"/>
</dbReference>
<keyword evidence="3" id="KW-0268">Exocytosis</keyword>
<dbReference type="InterPro" id="IPR032403">
    <property type="entry name" value="Exo84_C"/>
</dbReference>
<feature type="region of interest" description="Disordered" evidence="4">
    <location>
        <begin position="722"/>
        <end position="743"/>
    </location>
</feature>
<organism evidence="6 7">
    <name type="scientific">Arachis hypogaea</name>
    <name type="common">Peanut</name>
    <dbReference type="NCBI Taxonomy" id="3818"/>
    <lineage>
        <taxon>Eukaryota</taxon>
        <taxon>Viridiplantae</taxon>
        <taxon>Streptophyta</taxon>
        <taxon>Embryophyta</taxon>
        <taxon>Tracheophyta</taxon>
        <taxon>Spermatophyta</taxon>
        <taxon>Magnoliopsida</taxon>
        <taxon>eudicotyledons</taxon>
        <taxon>Gunneridae</taxon>
        <taxon>Pentapetalae</taxon>
        <taxon>rosids</taxon>
        <taxon>fabids</taxon>
        <taxon>Fabales</taxon>
        <taxon>Fabaceae</taxon>
        <taxon>Papilionoideae</taxon>
        <taxon>50 kb inversion clade</taxon>
        <taxon>dalbergioids sensu lato</taxon>
        <taxon>Dalbergieae</taxon>
        <taxon>Pterocarpus clade</taxon>
        <taxon>Arachis</taxon>
    </lineage>
</organism>
<dbReference type="AlphaFoldDB" id="A0A444ZIR0"/>
<dbReference type="GO" id="GO:0008104">
    <property type="term" value="P:intracellular protein localization"/>
    <property type="evidence" value="ECO:0007669"/>
    <property type="project" value="TreeGrafter"/>
</dbReference>
<protein>
    <recommendedName>
        <fullName evidence="5">Exocyst component Exo84 C-terminal domain-containing protein</fullName>
    </recommendedName>
</protein>
<evidence type="ECO:0000256" key="4">
    <source>
        <dbReference type="SAM" id="MobiDB-lite"/>
    </source>
</evidence>
<dbReference type="FunFam" id="1.20.58.1220:FF:000005">
    <property type="entry name" value="Os07g0568000 protein"/>
    <property type="match status" value="1"/>
</dbReference>
<sequence>MESSEEEDDFPSIESIIPQSKVDSLYQSHTEKGIRKLCCELLDLKDAVENLCGNMHSKFLAFLRISEEAVEVKHELIELQKHISAQEIIKPLPCEGTDRKTTFLENLDVLLAEHKFEEALDALDAEERNSADLKGSGNSSLDEISSCKSDLLERKAMLEEQLIGITEQPSVSFPELKKALNGLIKLGKGPTAHQQLLNFFGAHLQKRIEALLPSSSLCPATFPSTLSKVVFSVVSLATKESALIFGDNPVYTNRIVQWAEWEIEYFVRLVKENAPSADTVYALRAVSICIQASLNYCSILESLGLKMSKLLLVLLRPSFEEVLESNFRRARRLVLDMAESTECFPLSPQFASSLSAIATSSSSMLVESGMRFMRIVEEILEQLTPMASLHFGANVLSRILQLFDKYMDALIKALPGPSDDDNLPELKEAVPFRAETDSEQLAILGVAFIILDELLPNAVLSTWMRKSDSKESNSEPSENVVLNTNTSVELKEWKKHLQHSFDKLRDHFCRQYVLTFIYSREGKTRLNAHIYLSDNRDDLYDSGPLPSLPFQALFAKLQQLATVAGDVLLGKEKIQKILLARLTETVVMWLSDEQEFWGVLEDNSAPLQPLGLQQLILDMHFTVEIARFAGYPSRHVHQIASAIMTRAITTFSARGIQPQRSALPEDEWFVETAKSAINKLLLGVSESEASDIDDEDHIIVHEVVSDSDTVSSLSTMESTESFASASASMAELDSPSNLSDQDN</sequence>
<dbReference type="InterPro" id="IPR042561">
    <property type="entry name" value="Exo84_C_1"/>
</dbReference>
<reference evidence="6 7" key="1">
    <citation type="submission" date="2019-01" db="EMBL/GenBank/DDBJ databases">
        <title>Sequencing of cultivated peanut Arachis hypogaea provides insights into genome evolution and oil improvement.</title>
        <authorList>
            <person name="Chen X."/>
        </authorList>
    </citation>
    <scope>NUCLEOTIDE SEQUENCE [LARGE SCALE GENOMIC DNA]</scope>
    <source>
        <strain evidence="7">cv. Fuhuasheng</strain>
        <tissue evidence="6">Leaves</tissue>
    </source>
</reference>
<accession>A0A444ZIR0</accession>
<dbReference type="InterPro" id="IPR042560">
    <property type="entry name" value="Exo84_C_2"/>
</dbReference>
<evidence type="ECO:0000313" key="7">
    <source>
        <dbReference type="Proteomes" id="UP000289738"/>
    </source>
</evidence>
<evidence type="ECO:0000256" key="1">
    <source>
        <dbReference type="ARBA" id="ARBA00007210"/>
    </source>
</evidence>
<feature type="compositionally biased region" description="Polar residues" evidence="4">
    <location>
        <begin position="734"/>
        <end position="743"/>
    </location>
</feature>
<proteinExistence type="inferred from homology"/>
<dbReference type="PANTHER" id="PTHR21426">
    <property type="entry name" value="EXOCYST COMPLEX COMPONENT 8"/>
    <property type="match status" value="1"/>
</dbReference>
<evidence type="ECO:0000256" key="2">
    <source>
        <dbReference type="ARBA" id="ARBA00022448"/>
    </source>
</evidence>
<dbReference type="InterPro" id="IPR033961">
    <property type="entry name" value="Exo84"/>
</dbReference>
<dbReference type="EMBL" id="SDMP01000014">
    <property type="protein sequence ID" value="RYR14099.1"/>
    <property type="molecule type" value="Genomic_DNA"/>
</dbReference>